<protein>
    <submittedName>
        <fullName evidence="3">LysM peptidoglycan-binding domain-containing protein</fullName>
    </submittedName>
</protein>
<dbReference type="Pfam" id="PF01476">
    <property type="entry name" value="LysM"/>
    <property type="match status" value="1"/>
</dbReference>
<evidence type="ECO:0000313" key="4">
    <source>
        <dbReference type="Proteomes" id="UP001597180"/>
    </source>
</evidence>
<dbReference type="EMBL" id="JBHTLU010000046">
    <property type="protein sequence ID" value="MFD1224535.1"/>
    <property type="molecule type" value="Genomic_DNA"/>
</dbReference>
<reference evidence="4" key="1">
    <citation type="journal article" date="2019" name="Int. J. Syst. Evol. Microbiol.">
        <title>The Global Catalogue of Microorganisms (GCM) 10K type strain sequencing project: providing services to taxonomists for standard genome sequencing and annotation.</title>
        <authorList>
            <consortium name="The Broad Institute Genomics Platform"/>
            <consortium name="The Broad Institute Genome Sequencing Center for Infectious Disease"/>
            <person name="Wu L."/>
            <person name="Ma J."/>
        </authorList>
    </citation>
    <scope>NUCLEOTIDE SEQUENCE [LARGE SCALE GENOMIC DNA]</scope>
    <source>
        <strain evidence="4">CCUG 53270</strain>
    </source>
</reference>
<keyword evidence="1" id="KW-1133">Transmembrane helix</keyword>
<dbReference type="PROSITE" id="PS51782">
    <property type="entry name" value="LYSM"/>
    <property type="match status" value="1"/>
</dbReference>
<dbReference type="SMART" id="SM00257">
    <property type="entry name" value="LysM"/>
    <property type="match status" value="1"/>
</dbReference>
<accession>A0ABW3UYI7</accession>
<dbReference type="CDD" id="cd00118">
    <property type="entry name" value="LysM"/>
    <property type="match status" value="1"/>
</dbReference>
<keyword evidence="4" id="KW-1185">Reference proteome</keyword>
<keyword evidence="1" id="KW-0472">Membrane</keyword>
<feature type="transmembrane region" description="Helical" evidence="1">
    <location>
        <begin position="34"/>
        <end position="53"/>
    </location>
</feature>
<dbReference type="RefSeq" id="WP_256865240.1">
    <property type="nucleotide sequence ID" value="NZ_BAABJG010000026.1"/>
</dbReference>
<dbReference type="Gene3D" id="3.10.350.10">
    <property type="entry name" value="LysM domain"/>
    <property type="match status" value="1"/>
</dbReference>
<dbReference type="InterPro" id="IPR018392">
    <property type="entry name" value="LysM"/>
</dbReference>
<feature type="domain" description="LysM" evidence="2">
    <location>
        <begin position="69"/>
        <end position="119"/>
    </location>
</feature>
<comment type="caution">
    <text evidence="3">The sequence shown here is derived from an EMBL/GenBank/DDBJ whole genome shotgun (WGS) entry which is preliminary data.</text>
</comment>
<dbReference type="Proteomes" id="UP001597180">
    <property type="component" value="Unassembled WGS sequence"/>
</dbReference>
<keyword evidence="1" id="KW-0812">Transmembrane</keyword>
<dbReference type="SUPFAM" id="SSF54106">
    <property type="entry name" value="LysM domain"/>
    <property type="match status" value="1"/>
</dbReference>
<evidence type="ECO:0000259" key="2">
    <source>
        <dbReference type="PROSITE" id="PS51782"/>
    </source>
</evidence>
<evidence type="ECO:0000256" key="1">
    <source>
        <dbReference type="SAM" id="Phobius"/>
    </source>
</evidence>
<name>A0ABW3UYI7_9BACL</name>
<evidence type="ECO:0000313" key="3">
    <source>
        <dbReference type="EMBL" id="MFD1224535.1"/>
    </source>
</evidence>
<dbReference type="InterPro" id="IPR036779">
    <property type="entry name" value="LysM_dom_sf"/>
</dbReference>
<organism evidence="3 4">
    <name type="scientific">Paenibacillus vulneris</name>
    <dbReference type="NCBI Taxonomy" id="1133364"/>
    <lineage>
        <taxon>Bacteria</taxon>
        <taxon>Bacillati</taxon>
        <taxon>Bacillota</taxon>
        <taxon>Bacilli</taxon>
        <taxon>Bacillales</taxon>
        <taxon>Paenibacillaceae</taxon>
        <taxon>Paenibacillus</taxon>
    </lineage>
</organism>
<sequence length="120" mass="13201">MYMNEQLLTNSVVSVQGNRRRGENPNGTKRRMRGLFVIALVILIASICLSFIGGNSDAFAADTGSHLEQTVEVVKGDTLWGIASKYAGKGRNVRDYMYEVKKVNDLKSNVLQVGQVLVLP</sequence>
<proteinExistence type="predicted"/>
<gene>
    <name evidence="3" type="ORF">ACFQ4B_30955</name>
</gene>